<feature type="transmembrane region" description="Helical" evidence="8">
    <location>
        <begin position="477"/>
        <end position="498"/>
    </location>
</feature>
<keyword evidence="11" id="KW-1185">Reference proteome</keyword>
<keyword evidence="2 8" id="KW-0813">Transport</keyword>
<name>A0ABV6MH53_9ACTN</name>
<feature type="transmembrane region" description="Helical" evidence="8">
    <location>
        <begin position="346"/>
        <end position="372"/>
    </location>
</feature>
<dbReference type="InterPro" id="IPR035906">
    <property type="entry name" value="MetI-like_sf"/>
</dbReference>
<evidence type="ECO:0000256" key="7">
    <source>
        <dbReference type="ARBA" id="ARBA00023136"/>
    </source>
</evidence>
<dbReference type="EMBL" id="JBHLUH010000100">
    <property type="protein sequence ID" value="MFC0534070.1"/>
    <property type="molecule type" value="Genomic_DNA"/>
</dbReference>
<evidence type="ECO:0000256" key="8">
    <source>
        <dbReference type="RuleBase" id="RU363032"/>
    </source>
</evidence>
<gene>
    <name evidence="10" type="ORF">ACFFIA_41385</name>
</gene>
<feature type="transmembrane region" description="Helical" evidence="8">
    <location>
        <begin position="177"/>
        <end position="198"/>
    </location>
</feature>
<dbReference type="Pfam" id="PF00528">
    <property type="entry name" value="BPD_transp_1"/>
    <property type="match status" value="2"/>
</dbReference>
<evidence type="ECO:0000256" key="4">
    <source>
        <dbReference type="ARBA" id="ARBA00022519"/>
    </source>
</evidence>
<evidence type="ECO:0000256" key="3">
    <source>
        <dbReference type="ARBA" id="ARBA00022475"/>
    </source>
</evidence>
<feature type="transmembrane region" description="Helical" evidence="8">
    <location>
        <begin position="312"/>
        <end position="334"/>
    </location>
</feature>
<dbReference type="PANTHER" id="PTHR43357">
    <property type="entry name" value="INNER MEMBRANE ABC TRANSPORTER PERMEASE PROTEIN YDCV"/>
    <property type="match status" value="1"/>
</dbReference>
<feature type="transmembrane region" description="Helical" evidence="8">
    <location>
        <begin position="268"/>
        <end position="292"/>
    </location>
</feature>
<protein>
    <submittedName>
        <fullName evidence="10">ABC transporter permease</fullName>
    </submittedName>
</protein>
<reference evidence="10 11" key="1">
    <citation type="submission" date="2024-09" db="EMBL/GenBank/DDBJ databases">
        <authorList>
            <person name="Sun Q."/>
            <person name="Mori K."/>
        </authorList>
    </citation>
    <scope>NUCLEOTIDE SEQUENCE [LARGE SCALE GENOMIC DNA]</scope>
    <source>
        <strain evidence="10 11">TBRC 3947</strain>
    </source>
</reference>
<dbReference type="CDD" id="cd06261">
    <property type="entry name" value="TM_PBP2"/>
    <property type="match status" value="2"/>
</dbReference>
<comment type="caution">
    <text evidence="10">The sequence shown here is derived from an EMBL/GenBank/DDBJ whole genome shotgun (WGS) entry which is preliminary data.</text>
</comment>
<proteinExistence type="inferred from homology"/>
<evidence type="ECO:0000256" key="5">
    <source>
        <dbReference type="ARBA" id="ARBA00022692"/>
    </source>
</evidence>
<evidence type="ECO:0000313" key="11">
    <source>
        <dbReference type="Proteomes" id="UP001589867"/>
    </source>
</evidence>
<feature type="domain" description="ABC transmembrane type-1" evidence="9">
    <location>
        <begin position="53"/>
        <end position="234"/>
    </location>
</feature>
<sequence>MRRVLPRPALAVASAAAVAVALVPLVYLGVRTGEAGWSRIADELLTRRVAVLAGRSVALAAVVTAACTALGVASAFLVTRTDLPGRRVFGVLAALPLAVPTYVAGFAWISTVDSFTGFWAAALLLTLCSYPYVYLPVAASLAGADPAQEEVSRSLGRGPWRTFTDVTLRQVRPSMAAGALLVALYVLSDFGAVSILRVDTFTRAIFTAFNVGFDRTGALVLSTVLVVLTVVLIGGELLTRARGARYARVGGGSRPPTRLRLHAGRWPAAVALTGVAVLALGVPAASLARWLVEGVSRPGSLGEVAAAAGSSLAVSLSGAAFTMLLALPVGLLTARAPGVLATVLDRVTYVAHALPGVVIGLSLVFFGINVAYPLYQSVWLLALAYATLFLPLAVGAVAGAATQSPPSLEEAGRSLGRGPFTVFRTVTLPLTLPGIGAGAALVFLTCMKELPATLLLRPTGMDTLATELWTYTNTASYAAAAPYAALLVGLAAVPTWFLTVRGGT</sequence>
<evidence type="ECO:0000313" key="10">
    <source>
        <dbReference type="EMBL" id="MFC0534070.1"/>
    </source>
</evidence>
<dbReference type="Proteomes" id="UP001589867">
    <property type="component" value="Unassembled WGS sequence"/>
</dbReference>
<evidence type="ECO:0000259" key="9">
    <source>
        <dbReference type="PROSITE" id="PS50928"/>
    </source>
</evidence>
<feature type="transmembrane region" description="Helical" evidence="8">
    <location>
        <begin position="378"/>
        <end position="401"/>
    </location>
</feature>
<keyword evidence="5 8" id="KW-0812">Transmembrane</keyword>
<evidence type="ECO:0000256" key="1">
    <source>
        <dbReference type="ARBA" id="ARBA00004429"/>
    </source>
</evidence>
<evidence type="ECO:0000256" key="6">
    <source>
        <dbReference type="ARBA" id="ARBA00022989"/>
    </source>
</evidence>
<feature type="transmembrane region" description="Helical" evidence="8">
    <location>
        <begin position="218"/>
        <end position="238"/>
    </location>
</feature>
<evidence type="ECO:0000256" key="2">
    <source>
        <dbReference type="ARBA" id="ARBA00022448"/>
    </source>
</evidence>
<keyword evidence="6 8" id="KW-1133">Transmembrane helix</keyword>
<dbReference type="PROSITE" id="PS50928">
    <property type="entry name" value="ABC_TM1"/>
    <property type="match status" value="2"/>
</dbReference>
<dbReference type="Gene3D" id="1.10.3720.10">
    <property type="entry name" value="MetI-like"/>
    <property type="match status" value="2"/>
</dbReference>
<feature type="transmembrane region" description="Helical" evidence="8">
    <location>
        <begin position="89"/>
        <end position="109"/>
    </location>
</feature>
<dbReference type="PANTHER" id="PTHR43357:SF3">
    <property type="entry name" value="FE(3+)-TRANSPORT SYSTEM PERMEASE PROTEIN FBPB 2"/>
    <property type="match status" value="1"/>
</dbReference>
<feature type="transmembrane region" description="Helical" evidence="8">
    <location>
        <begin position="422"/>
        <end position="444"/>
    </location>
</feature>
<feature type="domain" description="ABC transmembrane type-1" evidence="9">
    <location>
        <begin position="308"/>
        <end position="498"/>
    </location>
</feature>
<organism evidence="10 11">
    <name type="scientific">Phytohabitans kaempferiae</name>
    <dbReference type="NCBI Taxonomy" id="1620943"/>
    <lineage>
        <taxon>Bacteria</taxon>
        <taxon>Bacillati</taxon>
        <taxon>Actinomycetota</taxon>
        <taxon>Actinomycetes</taxon>
        <taxon>Micromonosporales</taxon>
        <taxon>Micromonosporaceae</taxon>
    </lineage>
</organism>
<dbReference type="InterPro" id="IPR000515">
    <property type="entry name" value="MetI-like"/>
</dbReference>
<dbReference type="SUPFAM" id="SSF161098">
    <property type="entry name" value="MetI-like"/>
    <property type="match status" value="2"/>
</dbReference>
<accession>A0ABV6MH53</accession>
<keyword evidence="7 8" id="KW-0472">Membrane</keyword>
<feature type="transmembrane region" description="Helical" evidence="8">
    <location>
        <begin position="115"/>
        <end position="135"/>
    </location>
</feature>
<dbReference type="RefSeq" id="WP_377262526.1">
    <property type="nucleotide sequence ID" value="NZ_JBHLUH010000100.1"/>
</dbReference>
<comment type="subcellular location">
    <subcellularLocation>
        <location evidence="1">Cell inner membrane</location>
        <topology evidence="1">Multi-pass membrane protein</topology>
    </subcellularLocation>
    <subcellularLocation>
        <location evidence="8">Cell membrane</location>
        <topology evidence="8">Multi-pass membrane protein</topology>
    </subcellularLocation>
</comment>
<feature type="transmembrane region" description="Helical" evidence="8">
    <location>
        <begin position="52"/>
        <end position="77"/>
    </location>
</feature>
<comment type="similarity">
    <text evidence="8">Belongs to the binding-protein-dependent transport system permease family.</text>
</comment>
<keyword evidence="3" id="KW-1003">Cell membrane</keyword>
<keyword evidence="4" id="KW-0997">Cell inner membrane</keyword>